<dbReference type="InterPro" id="IPR044751">
    <property type="entry name" value="Ion_transp-like_CBS"/>
</dbReference>
<dbReference type="Gene3D" id="3.10.580.10">
    <property type="entry name" value="CBS-domain"/>
    <property type="match status" value="1"/>
</dbReference>
<feature type="transmembrane region" description="Helical" evidence="9">
    <location>
        <begin position="96"/>
        <end position="113"/>
    </location>
</feature>
<dbReference type="Proteomes" id="UP000230821">
    <property type="component" value="Unassembled WGS sequence"/>
</dbReference>
<gene>
    <name evidence="12" type="ORF">CSA56_08790</name>
</gene>
<comment type="caution">
    <text evidence="12">The sequence shown here is derived from an EMBL/GenBank/DDBJ whole genome shotgun (WGS) entry which is preliminary data.</text>
</comment>
<dbReference type="EMBL" id="PDSK01000091">
    <property type="protein sequence ID" value="PIE34218.1"/>
    <property type="molecule type" value="Genomic_DNA"/>
</dbReference>
<accession>A0A2G6KEW2</accession>
<dbReference type="SMART" id="SM01091">
    <property type="entry name" value="CorC_HlyC"/>
    <property type="match status" value="1"/>
</dbReference>
<keyword evidence="6 8" id="KW-0472">Membrane</keyword>
<dbReference type="InterPro" id="IPR005170">
    <property type="entry name" value="Transptr-assoc_dom"/>
</dbReference>
<dbReference type="InterPro" id="IPR036318">
    <property type="entry name" value="FAD-bd_PCMH-like_sf"/>
</dbReference>
<dbReference type="SUPFAM" id="SSF56176">
    <property type="entry name" value="FAD-binding/transporter-associated domain-like"/>
    <property type="match status" value="1"/>
</dbReference>
<dbReference type="GO" id="GO:0050660">
    <property type="term" value="F:flavin adenine dinucleotide binding"/>
    <property type="evidence" value="ECO:0007669"/>
    <property type="project" value="InterPro"/>
</dbReference>
<evidence type="ECO:0000256" key="3">
    <source>
        <dbReference type="ARBA" id="ARBA00022737"/>
    </source>
</evidence>
<feature type="transmembrane region" description="Helical" evidence="9">
    <location>
        <begin position="61"/>
        <end position="84"/>
    </location>
</feature>
<evidence type="ECO:0000256" key="9">
    <source>
        <dbReference type="SAM" id="Phobius"/>
    </source>
</evidence>
<evidence type="ECO:0000256" key="6">
    <source>
        <dbReference type="ARBA" id="ARBA00023136"/>
    </source>
</evidence>
<dbReference type="CDD" id="cd04590">
    <property type="entry name" value="CBS_pair_CorC_HlyC_assoc"/>
    <property type="match status" value="1"/>
</dbReference>
<evidence type="ECO:0000313" key="13">
    <source>
        <dbReference type="Proteomes" id="UP000230821"/>
    </source>
</evidence>
<dbReference type="Pfam" id="PF01595">
    <property type="entry name" value="CNNM"/>
    <property type="match status" value="1"/>
</dbReference>
<dbReference type="AlphaFoldDB" id="A0A2G6KEW2"/>
<proteinExistence type="predicted"/>
<dbReference type="InterPro" id="IPR016169">
    <property type="entry name" value="FAD-bd_PCMH_sub2"/>
</dbReference>
<feature type="transmembrane region" description="Helical" evidence="9">
    <location>
        <begin position="6"/>
        <end position="30"/>
    </location>
</feature>
<dbReference type="SUPFAM" id="SSF54631">
    <property type="entry name" value="CBS-domain pair"/>
    <property type="match status" value="1"/>
</dbReference>
<evidence type="ECO:0000256" key="2">
    <source>
        <dbReference type="ARBA" id="ARBA00022692"/>
    </source>
</evidence>
<evidence type="ECO:0000256" key="4">
    <source>
        <dbReference type="ARBA" id="ARBA00022989"/>
    </source>
</evidence>
<evidence type="ECO:0000256" key="8">
    <source>
        <dbReference type="PROSITE-ProRule" id="PRU01193"/>
    </source>
</evidence>
<dbReference type="FunFam" id="3.10.580.10:FF:000002">
    <property type="entry name" value="Magnesium/cobalt efflux protein CorC"/>
    <property type="match status" value="1"/>
</dbReference>
<evidence type="ECO:0000259" key="10">
    <source>
        <dbReference type="PROSITE" id="PS51371"/>
    </source>
</evidence>
<evidence type="ECO:0000256" key="5">
    <source>
        <dbReference type="ARBA" id="ARBA00023122"/>
    </source>
</evidence>
<comment type="subcellular location">
    <subcellularLocation>
        <location evidence="1">Membrane</location>
        <topology evidence="1">Multi-pass membrane protein</topology>
    </subcellularLocation>
</comment>
<keyword evidence="3" id="KW-0677">Repeat</keyword>
<keyword evidence="4 8" id="KW-1133">Transmembrane helix</keyword>
<keyword evidence="2 8" id="KW-0812">Transmembrane</keyword>
<dbReference type="PANTHER" id="PTHR22777:SF17">
    <property type="entry name" value="UPF0053 PROTEIN SLL0260"/>
    <property type="match status" value="1"/>
</dbReference>
<dbReference type="InterPro" id="IPR000644">
    <property type="entry name" value="CBS_dom"/>
</dbReference>
<dbReference type="InterPro" id="IPR002550">
    <property type="entry name" value="CNNM"/>
</dbReference>
<feature type="transmembrane region" description="Helical" evidence="9">
    <location>
        <begin position="125"/>
        <end position="147"/>
    </location>
</feature>
<evidence type="ECO:0000256" key="1">
    <source>
        <dbReference type="ARBA" id="ARBA00004141"/>
    </source>
</evidence>
<dbReference type="PANTHER" id="PTHR22777">
    <property type="entry name" value="HEMOLYSIN-RELATED"/>
    <property type="match status" value="1"/>
</dbReference>
<feature type="domain" description="CNNM transmembrane" evidence="11">
    <location>
        <begin position="1"/>
        <end position="191"/>
    </location>
</feature>
<dbReference type="PROSITE" id="PS51846">
    <property type="entry name" value="CNNM"/>
    <property type="match status" value="1"/>
</dbReference>
<feature type="domain" description="CBS" evidence="10">
    <location>
        <begin position="210"/>
        <end position="269"/>
    </location>
</feature>
<sequence>MTTLIWAGSAAIVCCLLFEGFFSGSEIAIISVDKIKLRHLVSLGSKGAAQAQKMLQQPERFLGTTLVGTNISVVLASVLLTTIFSGIPRFSNNVELYVAVILTPLVLLFGEIVPKSVFQRHADALVPIIAVPLNMAFTLFYPVVLLVSTITNAILRGIGVEKKERQQTLTREELKFLIRTDTRGTDAEQQRKEMMSRVFEFGDTTVEEVLVPLVDVYALEKGAAISTAIEQIQECGFSRIPIYEDRVDQLIGVIHAFDLLKATPDDTAIDRFIRKPYYVPNTMPLVELVKGMQHHRAQIAIVVNEYGGSLGIVTLEDSLEEIVGDIEDEFDELSGDMYQKLPDGSFRINARMEIDDINETLSFKIPEGAFETLGGFLLSKFRHIPIPGEHLEHQGTLFTIEEVTERTIVWVHAKRMNNER</sequence>
<reference evidence="12 13" key="1">
    <citation type="submission" date="2017-10" db="EMBL/GenBank/DDBJ databases">
        <title>Novel microbial diversity and functional potential in the marine mammal oral microbiome.</title>
        <authorList>
            <person name="Dudek N.K."/>
            <person name="Sun C.L."/>
            <person name="Burstein D."/>
            <person name="Kantor R.S."/>
            <person name="Aliaga Goltsman D.S."/>
            <person name="Bik E.M."/>
            <person name="Thomas B.C."/>
            <person name="Banfield J.F."/>
            <person name="Relman D.A."/>
        </authorList>
    </citation>
    <scope>NUCLEOTIDE SEQUENCE [LARGE SCALE GENOMIC DNA]</scope>
    <source>
        <strain evidence="12">DOLJORAL78_47_16</strain>
    </source>
</reference>
<dbReference type="PROSITE" id="PS51371">
    <property type="entry name" value="CBS"/>
    <property type="match status" value="2"/>
</dbReference>
<evidence type="ECO:0008006" key="14">
    <source>
        <dbReference type="Google" id="ProtNLM"/>
    </source>
</evidence>
<dbReference type="Gene3D" id="3.30.465.10">
    <property type="match status" value="1"/>
</dbReference>
<name>A0A2G6KEW2_9BACT</name>
<evidence type="ECO:0000313" key="12">
    <source>
        <dbReference type="EMBL" id="PIE34218.1"/>
    </source>
</evidence>
<dbReference type="Pfam" id="PF00571">
    <property type="entry name" value="CBS"/>
    <property type="match status" value="2"/>
</dbReference>
<evidence type="ECO:0000259" key="11">
    <source>
        <dbReference type="PROSITE" id="PS51846"/>
    </source>
</evidence>
<dbReference type="InterPro" id="IPR046342">
    <property type="entry name" value="CBS_dom_sf"/>
</dbReference>
<protein>
    <recommendedName>
        <fullName evidence="14">Hemolysin</fullName>
    </recommendedName>
</protein>
<evidence type="ECO:0000256" key="7">
    <source>
        <dbReference type="PROSITE-ProRule" id="PRU00703"/>
    </source>
</evidence>
<keyword evidence="5 7" id="KW-0129">CBS domain</keyword>
<organism evidence="12 13">
    <name type="scientific">candidate division KSB3 bacterium</name>
    <dbReference type="NCBI Taxonomy" id="2044937"/>
    <lineage>
        <taxon>Bacteria</taxon>
        <taxon>candidate division KSB3</taxon>
    </lineage>
</organism>
<dbReference type="GO" id="GO:0005886">
    <property type="term" value="C:plasma membrane"/>
    <property type="evidence" value="ECO:0007669"/>
    <property type="project" value="TreeGrafter"/>
</dbReference>
<dbReference type="Pfam" id="PF03471">
    <property type="entry name" value="CorC_HlyC"/>
    <property type="match status" value="1"/>
</dbReference>
<feature type="domain" description="CBS" evidence="10">
    <location>
        <begin position="272"/>
        <end position="329"/>
    </location>
</feature>